<keyword evidence="5" id="KW-1185">Reference proteome</keyword>
<evidence type="ECO:0000256" key="1">
    <source>
        <dbReference type="RuleBase" id="RU000628"/>
    </source>
</evidence>
<reference evidence="4 5" key="1">
    <citation type="submission" date="2020-05" db="EMBL/GenBank/DDBJ databases">
        <title>WGS assembly of Panicum virgatum.</title>
        <authorList>
            <person name="Lovell J.T."/>
            <person name="Jenkins J."/>
            <person name="Shu S."/>
            <person name="Juenger T.E."/>
            <person name="Schmutz J."/>
        </authorList>
    </citation>
    <scope>NUCLEOTIDE SEQUENCE [LARGE SCALE GENOMIC DNA]</scope>
    <source>
        <strain evidence="5">cv. AP13</strain>
    </source>
</reference>
<comment type="function">
    <text evidence="1">Plant non-specific lipid-transfer proteins transfer phospholipids as well as galactolipids across membranes. May play a role in wax or cutin deposition in the cell walls of expanding epidermal cells and certain secretory tissues.</text>
</comment>
<dbReference type="Pfam" id="PF00234">
    <property type="entry name" value="Tryp_alpha_amyl"/>
    <property type="match status" value="1"/>
</dbReference>
<comment type="similarity">
    <text evidence="1">Belongs to the plant LTP family.</text>
</comment>
<feature type="domain" description="Bifunctional inhibitor/plant lipid transfer protein/seed storage helical" evidence="3">
    <location>
        <begin position="30"/>
        <end position="114"/>
    </location>
</feature>
<feature type="signal peptide" evidence="2">
    <location>
        <begin position="1"/>
        <end position="25"/>
    </location>
</feature>
<dbReference type="Proteomes" id="UP000823388">
    <property type="component" value="Chromosome 4N"/>
</dbReference>
<dbReference type="InterPro" id="IPR036312">
    <property type="entry name" value="Bifun_inhib/LTP/seed_sf"/>
</dbReference>
<evidence type="ECO:0000313" key="5">
    <source>
        <dbReference type="Proteomes" id="UP000823388"/>
    </source>
</evidence>
<dbReference type="Gene3D" id="1.10.110.10">
    <property type="entry name" value="Plant lipid-transfer and hydrophobic proteins"/>
    <property type="match status" value="1"/>
</dbReference>
<sequence length="118" mass="12451">MKKTTTSAFAAVLLLAMLAAMPARADDVSCSSVINDLSPCLDFLQGDAGQPSARCCDGVKNIYEPMDTTAARQATCECLKSAYNMINAELYAAQTLPGACGVPPSYTITPNFDCSQIE</sequence>
<dbReference type="PRINTS" id="PR00382">
    <property type="entry name" value="LIPIDTRNSFER"/>
</dbReference>
<evidence type="ECO:0000256" key="2">
    <source>
        <dbReference type="SAM" id="SignalP"/>
    </source>
</evidence>
<dbReference type="CDD" id="cd01960">
    <property type="entry name" value="nsLTP1"/>
    <property type="match status" value="1"/>
</dbReference>
<name>A0A8T0T6W7_PANVG</name>
<keyword evidence="2" id="KW-0732">Signal</keyword>
<evidence type="ECO:0000259" key="3">
    <source>
        <dbReference type="SMART" id="SM00499"/>
    </source>
</evidence>
<dbReference type="InterPro" id="IPR000528">
    <property type="entry name" value="Plant_nsLTP"/>
</dbReference>
<dbReference type="SMART" id="SM00499">
    <property type="entry name" value="AAI"/>
    <property type="match status" value="1"/>
</dbReference>
<dbReference type="GO" id="GO:0006869">
    <property type="term" value="P:lipid transport"/>
    <property type="evidence" value="ECO:0007669"/>
    <property type="project" value="InterPro"/>
</dbReference>
<organism evidence="4 5">
    <name type="scientific">Panicum virgatum</name>
    <name type="common">Blackwell switchgrass</name>
    <dbReference type="NCBI Taxonomy" id="38727"/>
    <lineage>
        <taxon>Eukaryota</taxon>
        <taxon>Viridiplantae</taxon>
        <taxon>Streptophyta</taxon>
        <taxon>Embryophyta</taxon>
        <taxon>Tracheophyta</taxon>
        <taxon>Spermatophyta</taxon>
        <taxon>Magnoliopsida</taxon>
        <taxon>Liliopsida</taxon>
        <taxon>Poales</taxon>
        <taxon>Poaceae</taxon>
        <taxon>PACMAD clade</taxon>
        <taxon>Panicoideae</taxon>
        <taxon>Panicodae</taxon>
        <taxon>Paniceae</taxon>
        <taxon>Panicinae</taxon>
        <taxon>Panicum</taxon>
        <taxon>Panicum sect. Hiantes</taxon>
    </lineage>
</organism>
<dbReference type="AlphaFoldDB" id="A0A8T0T6W7"/>
<dbReference type="PANTHER" id="PTHR33076">
    <property type="entry name" value="NON-SPECIFIC LIPID-TRANSFER PROTEIN 2-RELATED"/>
    <property type="match status" value="1"/>
</dbReference>
<dbReference type="InterPro" id="IPR016140">
    <property type="entry name" value="Bifunc_inhib/LTP/seed_store"/>
</dbReference>
<gene>
    <name evidence="4" type="ORF">PVAP13_4NG165200</name>
</gene>
<dbReference type="GO" id="GO:0008289">
    <property type="term" value="F:lipid binding"/>
    <property type="evidence" value="ECO:0007669"/>
    <property type="project" value="UniProtKB-KW"/>
</dbReference>
<dbReference type="OrthoDB" id="1920459at2759"/>
<evidence type="ECO:0000313" key="4">
    <source>
        <dbReference type="EMBL" id="KAG2606780.1"/>
    </source>
</evidence>
<accession>A0A8T0T6W7</accession>
<keyword evidence="1" id="KW-0813">Transport</keyword>
<protein>
    <recommendedName>
        <fullName evidence="1">Non-specific lipid-transfer protein</fullName>
    </recommendedName>
</protein>
<keyword evidence="1" id="KW-0446">Lipid-binding</keyword>
<feature type="chain" id="PRO_5035931778" description="Non-specific lipid-transfer protein" evidence="2">
    <location>
        <begin position="26"/>
        <end position="118"/>
    </location>
</feature>
<comment type="caution">
    <text evidence="4">The sequence shown here is derived from an EMBL/GenBank/DDBJ whole genome shotgun (WGS) entry which is preliminary data.</text>
</comment>
<proteinExistence type="inferred from homology"/>
<dbReference type="SUPFAM" id="SSF47699">
    <property type="entry name" value="Bifunctional inhibitor/lipid-transfer protein/seed storage 2S albumin"/>
    <property type="match status" value="1"/>
</dbReference>
<dbReference type="EMBL" id="CM029044">
    <property type="protein sequence ID" value="KAG2606780.1"/>
    <property type="molecule type" value="Genomic_DNA"/>
</dbReference>